<accession>A0A1F2ULP1</accession>
<dbReference type="Proteomes" id="UP000178086">
    <property type="component" value="Unassembled WGS sequence"/>
</dbReference>
<organism evidence="8 9">
    <name type="scientific">Candidatus Aquicultor primus</name>
    <dbReference type="NCBI Taxonomy" id="1797195"/>
    <lineage>
        <taxon>Bacteria</taxon>
        <taxon>Bacillati</taxon>
        <taxon>Actinomycetota</taxon>
        <taxon>Candidatus Aquicultoria</taxon>
        <taxon>Candidatus Aquicultorales</taxon>
        <taxon>Candidatus Aquicultoraceae</taxon>
        <taxon>Candidatus Aquicultor</taxon>
    </lineage>
</organism>
<comment type="similarity">
    <text evidence="3">Belongs to the protein-tyrosine phosphatase family. Atypical dual-specificity phosphatase Siw14-like subfamily.</text>
</comment>
<dbReference type="PROSITE" id="PS50056">
    <property type="entry name" value="TYR_PHOSPHATASE_2"/>
    <property type="match status" value="1"/>
</dbReference>
<protein>
    <recommendedName>
        <fullName evidence="1">diphosphoinositol-polyphosphate diphosphatase</fullName>
        <ecNumber evidence="1">3.6.1.52</ecNumber>
    </recommendedName>
</protein>
<dbReference type="InterPro" id="IPR000242">
    <property type="entry name" value="PTP_cat"/>
</dbReference>
<sequence>MKPREDIKGLSNFAKVSDILYRGAQPTKDGFPELKKLGIKTIINLRAKHSDEESLKGLGLNYFSIPINTWSLTNKDAARFLDIVLEKANQPVFVHCQHGSDRTGTMVAVYRVYAQKWKAEDAIKELPVFGFHKIWVNLKKYLRNLDIKKLEAEMRRLREGTADKKS</sequence>
<proteinExistence type="inferred from homology"/>
<comment type="caution">
    <text evidence="8">The sequence shown here is derived from an EMBL/GenBank/DDBJ whole genome shotgun (WGS) entry which is preliminary data.</text>
</comment>
<dbReference type="GO" id="GO:0008486">
    <property type="term" value="F:diphosphoinositol-polyphosphate diphosphatase activity"/>
    <property type="evidence" value="ECO:0007669"/>
    <property type="project" value="UniProtKB-EC"/>
</dbReference>
<dbReference type="PANTHER" id="PTHR31126">
    <property type="entry name" value="TYROSINE-PROTEIN PHOSPHATASE"/>
    <property type="match status" value="1"/>
</dbReference>
<dbReference type="PROSITE" id="PS00383">
    <property type="entry name" value="TYR_PHOSPHATASE_1"/>
    <property type="match status" value="1"/>
</dbReference>
<dbReference type="InterPro" id="IPR020422">
    <property type="entry name" value="TYR_PHOSPHATASE_DUAL_dom"/>
</dbReference>
<dbReference type="PROSITE" id="PS50054">
    <property type="entry name" value="TYR_PHOSPHATASE_DUAL"/>
    <property type="match status" value="1"/>
</dbReference>
<dbReference type="AlphaFoldDB" id="A0A1F2ULP1"/>
<comment type="catalytic activity">
    <reaction evidence="5">
        <text>1,5-bis(diphospho)-1D-myo-inositol 2,3,4,6-tetrakisphosphate + H2O = 1-diphospho-1D-myo-inositol 2,3,4,5,6-pentakisphosphate + phosphate + 2 H(+)</text>
        <dbReference type="Rhea" id="RHEA:79699"/>
        <dbReference type="ChEBI" id="CHEBI:15377"/>
        <dbReference type="ChEBI" id="CHEBI:15378"/>
        <dbReference type="ChEBI" id="CHEBI:43474"/>
        <dbReference type="ChEBI" id="CHEBI:74946"/>
        <dbReference type="ChEBI" id="CHEBI:77983"/>
        <dbReference type="EC" id="3.6.1.52"/>
    </reaction>
    <physiologicalReaction direction="left-to-right" evidence="5">
        <dbReference type="Rhea" id="RHEA:79700"/>
    </physiologicalReaction>
</comment>
<reference evidence="8 9" key="1">
    <citation type="journal article" date="2016" name="Nat. Commun.">
        <title>Thousands of microbial genomes shed light on interconnected biogeochemical processes in an aquifer system.</title>
        <authorList>
            <person name="Anantharaman K."/>
            <person name="Brown C.T."/>
            <person name="Hug L.A."/>
            <person name="Sharon I."/>
            <person name="Castelle C.J."/>
            <person name="Probst A.J."/>
            <person name="Thomas B.C."/>
            <person name="Singh A."/>
            <person name="Wilkins M.J."/>
            <person name="Karaoz U."/>
            <person name="Brodie E.L."/>
            <person name="Williams K.H."/>
            <person name="Hubbard S.S."/>
            <person name="Banfield J.F."/>
        </authorList>
    </citation>
    <scope>NUCLEOTIDE SEQUENCE [LARGE SCALE GENOMIC DNA]</scope>
</reference>
<name>A0A1F2ULP1_9ACTN</name>
<dbReference type="InterPro" id="IPR004861">
    <property type="entry name" value="Siw14-like"/>
</dbReference>
<dbReference type="PANTHER" id="PTHR31126:SF72">
    <property type="entry name" value="DUAL SPECIFICITY PROTEIN PHOSPHATASE TPBA"/>
    <property type="match status" value="1"/>
</dbReference>
<evidence type="ECO:0000256" key="5">
    <source>
        <dbReference type="ARBA" id="ARBA00047927"/>
    </source>
</evidence>
<dbReference type="InterPro" id="IPR000387">
    <property type="entry name" value="Tyr_Pase_dom"/>
</dbReference>
<feature type="domain" description="Tyrosine specific protein phosphatases" evidence="7">
    <location>
        <begin position="78"/>
        <end position="126"/>
    </location>
</feature>
<gene>
    <name evidence="8" type="ORF">A2074_02865</name>
</gene>
<dbReference type="SUPFAM" id="SSF52799">
    <property type="entry name" value="(Phosphotyrosine protein) phosphatases II"/>
    <property type="match status" value="1"/>
</dbReference>
<evidence type="ECO:0000256" key="1">
    <source>
        <dbReference type="ARBA" id="ARBA00012527"/>
    </source>
</evidence>
<dbReference type="GO" id="GO:0004725">
    <property type="term" value="F:protein tyrosine phosphatase activity"/>
    <property type="evidence" value="ECO:0007669"/>
    <property type="project" value="InterPro"/>
</dbReference>
<keyword evidence="2" id="KW-0378">Hydrolase</keyword>
<evidence type="ECO:0000256" key="4">
    <source>
        <dbReference type="ARBA" id="ARBA00047342"/>
    </source>
</evidence>
<dbReference type="Gene3D" id="3.90.190.10">
    <property type="entry name" value="Protein tyrosine phosphatase superfamily"/>
    <property type="match status" value="1"/>
</dbReference>
<comment type="catalytic activity">
    <reaction evidence="4">
        <text>5-diphospho-1D-myo-inositol 1,2,3,4,6-pentakisphosphate + H2O = 1D-myo-inositol hexakisphosphate + phosphate + H(+)</text>
        <dbReference type="Rhea" id="RHEA:22384"/>
        <dbReference type="ChEBI" id="CHEBI:15377"/>
        <dbReference type="ChEBI" id="CHEBI:15378"/>
        <dbReference type="ChEBI" id="CHEBI:43474"/>
        <dbReference type="ChEBI" id="CHEBI:58130"/>
        <dbReference type="ChEBI" id="CHEBI:58628"/>
        <dbReference type="EC" id="3.6.1.52"/>
    </reaction>
    <physiologicalReaction direction="left-to-right" evidence="4">
        <dbReference type="Rhea" id="RHEA:22385"/>
    </physiologicalReaction>
</comment>
<dbReference type="SMART" id="SM00195">
    <property type="entry name" value="DSPc"/>
    <property type="match status" value="1"/>
</dbReference>
<evidence type="ECO:0000259" key="6">
    <source>
        <dbReference type="PROSITE" id="PS50054"/>
    </source>
</evidence>
<dbReference type="InterPro" id="IPR029021">
    <property type="entry name" value="Prot-tyrosine_phosphatase-like"/>
</dbReference>
<dbReference type="EMBL" id="MELI01000057">
    <property type="protein sequence ID" value="OFW33899.1"/>
    <property type="molecule type" value="Genomic_DNA"/>
</dbReference>
<dbReference type="EC" id="3.6.1.52" evidence="1"/>
<evidence type="ECO:0000313" key="9">
    <source>
        <dbReference type="Proteomes" id="UP000178086"/>
    </source>
</evidence>
<dbReference type="Pfam" id="PF03162">
    <property type="entry name" value="Y_phosphatase2"/>
    <property type="match status" value="1"/>
</dbReference>
<evidence type="ECO:0000259" key="7">
    <source>
        <dbReference type="PROSITE" id="PS50056"/>
    </source>
</evidence>
<evidence type="ECO:0000256" key="3">
    <source>
        <dbReference type="ARBA" id="ARBA00044949"/>
    </source>
</evidence>
<dbReference type="InterPro" id="IPR016130">
    <property type="entry name" value="Tyr_Pase_AS"/>
</dbReference>
<evidence type="ECO:0000313" key="8">
    <source>
        <dbReference type="EMBL" id="OFW33899.1"/>
    </source>
</evidence>
<dbReference type="PRINTS" id="PR00700">
    <property type="entry name" value="PRTYPHPHTASE"/>
</dbReference>
<evidence type="ECO:0000256" key="2">
    <source>
        <dbReference type="ARBA" id="ARBA00022801"/>
    </source>
</evidence>
<feature type="domain" description="Tyrosine-protein phosphatase" evidence="6">
    <location>
        <begin position="12"/>
        <end position="154"/>
    </location>
</feature>